<evidence type="ECO:0000313" key="2">
    <source>
        <dbReference type="EMBL" id="AYN57565.1"/>
    </source>
</evidence>
<feature type="transmembrane region" description="Helical" evidence="1">
    <location>
        <begin position="42"/>
        <end position="58"/>
    </location>
</feature>
<dbReference type="KEGG" id="vg:80090732"/>
<evidence type="ECO:0000256" key="1">
    <source>
        <dbReference type="SAM" id="Phobius"/>
    </source>
</evidence>
<organism evidence="2 3">
    <name type="scientific">Arthrobacter phage Corgi</name>
    <dbReference type="NCBI Taxonomy" id="2419952"/>
    <lineage>
        <taxon>Viruses</taxon>
        <taxon>Duplodnaviria</taxon>
        <taxon>Heunggongvirae</taxon>
        <taxon>Uroviricota</taxon>
        <taxon>Caudoviricetes</taxon>
        <taxon>Feeclasvirinae</taxon>
        <taxon>Corgivirus</taxon>
        <taxon>Corgivirus corgi</taxon>
    </lineage>
</organism>
<proteinExistence type="predicted"/>
<name>A0A3G2KF60_9CAUD</name>
<reference evidence="2 3" key="1">
    <citation type="submission" date="2018-09" db="EMBL/GenBank/DDBJ databases">
        <authorList>
            <person name="Rimple P.A."/>
            <person name="Stoner T.H."/>
            <person name="Garlena R.A."/>
            <person name="Russell D.A."/>
            <person name="Pope W.H."/>
            <person name="Jacobs-Sera D."/>
            <person name="Hatfull G.F."/>
        </authorList>
    </citation>
    <scope>NUCLEOTIDE SEQUENCE [LARGE SCALE GENOMIC DNA]</scope>
</reference>
<accession>A0A3G2KF60</accession>
<sequence length="66" mass="6581">MTAQAPRNVGPVTTGAGAGYAGSVVLVYVIEQLTSRDVPDPVELALGVLLTVGGGFLVRSRAVGGV</sequence>
<gene>
    <name evidence="2" type="primary">17</name>
    <name evidence="2" type="ORF">PBI_CORGI_17</name>
</gene>
<evidence type="ECO:0000313" key="3">
    <source>
        <dbReference type="Proteomes" id="UP000268506"/>
    </source>
</evidence>
<keyword evidence="3" id="KW-1185">Reference proteome</keyword>
<protein>
    <submittedName>
        <fullName evidence="2">Membrane protein</fullName>
    </submittedName>
</protein>
<dbReference type="RefSeq" id="YP_010761488.1">
    <property type="nucleotide sequence ID" value="NC_073596.1"/>
</dbReference>
<keyword evidence="1" id="KW-0472">Membrane</keyword>
<dbReference type="Proteomes" id="UP000268506">
    <property type="component" value="Segment"/>
</dbReference>
<keyword evidence="1" id="KW-0812">Transmembrane</keyword>
<dbReference type="EMBL" id="MH834607">
    <property type="protein sequence ID" value="AYN57565.1"/>
    <property type="molecule type" value="Genomic_DNA"/>
</dbReference>
<keyword evidence="1" id="KW-1133">Transmembrane helix</keyword>
<dbReference type="GeneID" id="80090732"/>
<feature type="transmembrane region" description="Helical" evidence="1">
    <location>
        <begin position="12"/>
        <end position="30"/>
    </location>
</feature>